<comment type="caution">
    <text evidence="1">The sequence shown here is derived from an EMBL/GenBank/DDBJ whole genome shotgun (WGS) entry which is preliminary data.</text>
</comment>
<reference evidence="1 2" key="1">
    <citation type="journal article" date="2020" name="Genome Biol. Evol.">
        <title>Comparative genomics of strictly vertically transmitted, feminizing microsporidia endosymbionts of amphipod crustaceans.</title>
        <authorList>
            <person name="Cormier A."/>
            <person name="Chebbi M.A."/>
            <person name="Giraud I."/>
            <person name="Wattier R."/>
            <person name="Teixeira M."/>
            <person name="Gilbert C."/>
            <person name="Rigaud T."/>
            <person name="Cordaux R."/>
        </authorList>
    </citation>
    <scope>NUCLEOTIDE SEQUENCE [LARGE SCALE GENOMIC DNA]</scope>
    <source>
        <strain evidence="1 2">Ou3-Ou53</strain>
    </source>
</reference>
<dbReference type="Proteomes" id="UP000740883">
    <property type="component" value="Unassembled WGS sequence"/>
</dbReference>
<sequence>MLKYNVHVSSVAQLSILNYMSMTYNKNYKLRDAVEIYMNNIFDAVNRTIEPYKVQVIGDYSRLTFEELPISIPPDKICQTNNAVETINNAAKIALGWPVTPGIGNRIIIYQCVVGPPNQIKKKIEKIGDCGNLAVFHTISPGSIVKDLVDTVQGALTNNSNYRNSPNSQSYIKNLCNYVKTCAVNNSHIGHLMKGLVNLKNNHRARIYEIEGDRK</sequence>
<dbReference type="OrthoDB" id="2199620at2759"/>
<name>A0A9P6GUP8_9MICR</name>
<dbReference type="AlphaFoldDB" id="A0A9P6GUP8"/>
<proteinExistence type="predicted"/>
<organism evidence="1 2">
    <name type="scientific">Nosema granulosis</name>
    <dbReference type="NCBI Taxonomy" id="83296"/>
    <lineage>
        <taxon>Eukaryota</taxon>
        <taxon>Fungi</taxon>
        <taxon>Fungi incertae sedis</taxon>
        <taxon>Microsporidia</taxon>
        <taxon>Nosematidae</taxon>
        <taxon>Nosema</taxon>
    </lineage>
</organism>
<gene>
    <name evidence="1" type="ORF">NGRA_3468</name>
</gene>
<evidence type="ECO:0000313" key="1">
    <source>
        <dbReference type="EMBL" id="KAF9749468.1"/>
    </source>
</evidence>
<keyword evidence="2" id="KW-1185">Reference proteome</keyword>
<protein>
    <submittedName>
        <fullName evidence="1">Uncharacterized protein</fullName>
    </submittedName>
</protein>
<evidence type="ECO:0000313" key="2">
    <source>
        <dbReference type="Proteomes" id="UP000740883"/>
    </source>
</evidence>
<dbReference type="EMBL" id="SBJO01001193">
    <property type="protein sequence ID" value="KAF9749468.1"/>
    <property type="molecule type" value="Genomic_DNA"/>
</dbReference>
<accession>A0A9P6GUP8</accession>